<protein>
    <submittedName>
        <fullName evidence="11">Type IV secretory pathway, conjugal transfert protein, permease</fullName>
    </submittedName>
    <submittedName>
        <fullName evidence="10">Type IV secretory pathway, conjugal transfert protein, putative permease</fullName>
    </submittedName>
</protein>
<dbReference type="Proteomes" id="UP000257016">
    <property type="component" value="Unassembled WGS sequence"/>
</dbReference>
<evidence type="ECO:0000256" key="3">
    <source>
        <dbReference type="ARBA" id="ARBA00022989"/>
    </source>
</evidence>
<dbReference type="Pfam" id="PF04610">
    <property type="entry name" value="TrbL"/>
    <property type="match status" value="1"/>
</dbReference>
<dbReference type="RefSeq" id="WP_012354575.1">
    <property type="nucleotide sequence ID" value="NZ_CBCRZP010000053.1"/>
</dbReference>
<feature type="signal peptide" evidence="7">
    <location>
        <begin position="1"/>
        <end position="25"/>
    </location>
</feature>
<evidence type="ECO:0000256" key="7">
    <source>
        <dbReference type="SAM" id="SignalP"/>
    </source>
</evidence>
<dbReference type="EMBL" id="OGUU01000039">
    <property type="protein sequence ID" value="SPC25448.1"/>
    <property type="molecule type" value="Genomic_DNA"/>
</dbReference>
<dbReference type="Proteomes" id="UP000254259">
    <property type="component" value="Plasmid CBM2636p"/>
</dbReference>
<dbReference type="EMBL" id="OFSN01000029">
    <property type="protein sequence ID" value="SOY77332.1"/>
    <property type="molecule type" value="Genomic_DNA"/>
</dbReference>
<feature type="compositionally biased region" description="Polar residues" evidence="5">
    <location>
        <begin position="29"/>
        <end position="52"/>
    </location>
</feature>
<feature type="transmembrane region" description="Helical" evidence="6">
    <location>
        <begin position="291"/>
        <end position="309"/>
    </location>
</feature>
<feature type="transmembrane region" description="Helical" evidence="6">
    <location>
        <begin position="223"/>
        <end position="240"/>
    </location>
</feature>
<dbReference type="InterPro" id="IPR007688">
    <property type="entry name" value="Conjugal_tfr_TrbL/VirB6"/>
</dbReference>
<dbReference type="OMA" id="WAPGFYK"/>
<feature type="transmembrane region" description="Helical" evidence="6">
    <location>
        <begin position="91"/>
        <end position="108"/>
    </location>
</feature>
<evidence type="ECO:0000313" key="10">
    <source>
        <dbReference type="EMBL" id="SPC25448.1"/>
    </source>
</evidence>
<evidence type="ECO:0000256" key="6">
    <source>
        <dbReference type="SAM" id="Phobius"/>
    </source>
</evidence>
<dbReference type="EMBL" id="OFSP01000041">
    <property type="protein sequence ID" value="SOY75253.1"/>
    <property type="molecule type" value="Genomic_DNA"/>
</dbReference>
<dbReference type="Proteomes" id="UP000257139">
    <property type="component" value="Plasmid CBM2594_p"/>
</dbReference>
<feature type="chain" id="PRO_5041164463" evidence="7">
    <location>
        <begin position="26"/>
        <end position="351"/>
    </location>
</feature>
<feature type="transmembrane region" description="Helical" evidence="6">
    <location>
        <begin position="252"/>
        <end position="271"/>
    </location>
</feature>
<comment type="subcellular location">
    <subcellularLocation>
        <location evidence="1">Membrane</location>
        <topology evidence="1">Multi-pass membrane protein</topology>
    </subcellularLocation>
</comment>
<evidence type="ECO:0000313" key="13">
    <source>
        <dbReference type="Proteomes" id="UP000257139"/>
    </source>
</evidence>
<dbReference type="GO" id="GO:0030255">
    <property type="term" value="P:protein secretion by the type IV secretion system"/>
    <property type="evidence" value="ECO:0007669"/>
    <property type="project" value="InterPro"/>
</dbReference>
<gene>
    <name evidence="10" type="primary">trbL</name>
    <name evidence="9" type="ORF">CBM2586_P100026</name>
    <name evidence="8" type="ORF">CBM2589_P100026</name>
    <name evidence="10" type="ORF">CBM2594_P40027</name>
    <name evidence="11" type="ORF">CBM2636_P20028</name>
</gene>
<keyword evidence="3 6" id="KW-1133">Transmembrane helix</keyword>
<dbReference type="EMBL" id="LT984815">
    <property type="protein sequence ID" value="SPD69341.1"/>
    <property type="molecule type" value="Genomic_DNA"/>
</dbReference>
<proteinExistence type="predicted"/>
<dbReference type="AlphaFoldDB" id="A0A375F971"/>
<feature type="transmembrane region" description="Helical" evidence="6">
    <location>
        <begin position="191"/>
        <end position="217"/>
    </location>
</feature>
<geneLocation type="plasmid" evidence="11">
    <name>CBM2636p</name>
</geneLocation>
<name>A0A375F971_9BURK</name>
<evidence type="ECO:0000256" key="5">
    <source>
        <dbReference type="SAM" id="MobiDB-lite"/>
    </source>
</evidence>
<dbReference type="GO" id="GO:0016020">
    <property type="term" value="C:membrane"/>
    <property type="evidence" value="ECO:0007669"/>
    <property type="project" value="UniProtKB-SubCell"/>
</dbReference>
<geneLocation type="plasmid" evidence="13">
    <name>cbm2594_p</name>
</geneLocation>
<feature type="transmembrane region" description="Helical" evidence="6">
    <location>
        <begin position="120"/>
        <end position="140"/>
    </location>
</feature>
<keyword evidence="2 6" id="KW-0812">Transmembrane</keyword>
<evidence type="ECO:0000313" key="9">
    <source>
        <dbReference type="EMBL" id="SOY77332.1"/>
    </source>
</evidence>
<organism evidence="10 13">
    <name type="scientific">Cupriavidus taiwanensis</name>
    <dbReference type="NCBI Taxonomy" id="164546"/>
    <lineage>
        <taxon>Bacteria</taxon>
        <taxon>Pseudomonadati</taxon>
        <taxon>Pseudomonadota</taxon>
        <taxon>Betaproteobacteria</taxon>
        <taxon>Burkholderiales</taxon>
        <taxon>Burkholderiaceae</taxon>
        <taxon>Cupriavidus</taxon>
    </lineage>
</organism>
<evidence type="ECO:0000313" key="12">
    <source>
        <dbReference type="Proteomes" id="UP000254259"/>
    </source>
</evidence>
<geneLocation type="plasmid" evidence="12">
    <name>cbm2636p</name>
</geneLocation>
<evidence type="ECO:0000313" key="11">
    <source>
        <dbReference type="EMBL" id="SPD69341.1"/>
    </source>
</evidence>
<accession>A0A375F971</accession>
<sequence>MNAMLLRLLVLLVTAVLLHTAPAFAQSTSAEAGSPSQSVESAQTPPSFSGPTGTVAESLKSWIGQFDSFRTGLIGGATSLSQSIRSETDKVAYGLALITLTLAAIRFAATNDPTSAWNDILETIMVLGILASIYVGYSQFAPGIYDWFTTLANKIAGTRSSNPAMTLISVGAGFLDSYNQAMDAASGLSKLGVAVSGLTLLFTFVVCAVAALMYSFFIALGEIQAAVGIVIGPLAVALAFSDYTRRYFMSWLDFMIGASMYIVISTIMARLVSSAFTSTIADQTGIGTKSLAGAAYALGVALFMLLVALEIPKMSGAVFGSGGGLSGGAAARLGMKAAGGIGGFLAKKGKK</sequence>
<keyword evidence="4 6" id="KW-0472">Membrane</keyword>
<keyword evidence="7" id="KW-0732">Signal</keyword>
<feature type="region of interest" description="Disordered" evidence="5">
    <location>
        <begin position="29"/>
        <end position="53"/>
    </location>
</feature>
<evidence type="ECO:0000256" key="4">
    <source>
        <dbReference type="ARBA" id="ARBA00023136"/>
    </source>
</evidence>
<keyword evidence="11" id="KW-0614">Plasmid</keyword>
<evidence type="ECO:0000313" key="8">
    <source>
        <dbReference type="EMBL" id="SOY75253.1"/>
    </source>
</evidence>
<evidence type="ECO:0000256" key="2">
    <source>
        <dbReference type="ARBA" id="ARBA00022692"/>
    </source>
</evidence>
<dbReference type="Proteomes" id="UP000256297">
    <property type="component" value="Plasmid CBM2589_p"/>
</dbReference>
<dbReference type="GeneID" id="29763368"/>
<evidence type="ECO:0000256" key="1">
    <source>
        <dbReference type="ARBA" id="ARBA00004141"/>
    </source>
</evidence>
<reference evidence="12 13" key="1">
    <citation type="submission" date="2018-01" db="EMBL/GenBank/DDBJ databases">
        <authorList>
            <person name="Clerissi C."/>
        </authorList>
    </citation>
    <scope>NUCLEOTIDE SEQUENCE [LARGE SCALE GENOMIC DNA]</scope>
    <source>
        <strain evidence="9">Cupriavidus taiwanensis LMG 19430</strain>
        <strain evidence="8">Cupriavidus taiwanensis STM 3521</strain>
        <strain evidence="10">Cupriavidus taiwanensis STM 6021</strain>
        <strain evidence="11">Cupriavidus taiwanensis SWF 66322</strain>
        <plasmid evidence="13">cbm2594_p</plasmid>
        <plasmid evidence="12">cbm2636p</plasmid>
        <plasmid evidence="11">CBM2636p</plasmid>
    </source>
</reference>